<dbReference type="PANTHER" id="PTHR11452:SF42">
    <property type="entry name" value="ALPHA-GALACTOSIDASE"/>
    <property type="match status" value="1"/>
</dbReference>
<dbReference type="InterPro" id="IPR013785">
    <property type="entry name" value="Aldolase_TIM"/>
</dbReference>
<dbReference type="SUPFAM" id="SSF51445">
    <property type="entry name" value="(Trans)glycosidases"/>
    <property type="match status" value="1"/>
</dbReference>
<evidence type="ECO:0000256" key="1">
    <source>
        <dbReference type="ARBA" id="ARBA00009743"/>
    </source>
</evidence>
<sequence length="452" mass="51768">MYDQSSNEPHSDNFHDWAKRPPLGWNSYNCFGAAVKEAEIRANADYMAKHLKKYGWEYIVVDYCWYYPHPPGSIQSNPPQFRLKKDDAPVPWFGMDEYGRLLPAIEKFPSAARGNGFKELADYIHSLGLKFGIHVMRGVPRQAVWAKTPIKGAPGIDASMIADTREEMQCGWLNSMYAIDMSKPGAQEYYDSIVELYNEWNVDYIKMDDLDSGNPKRPYRKTEAEAMRNAIDNNGKPIVLSLSLFLKHKDREHLKQTANLWRISSDFWDDWGKLKKQFDWCFQWQDEVGTGYGPDADMLALGSLAKRGPVGIPRISNFNEAEQYTHMTLWSIFRSPLMMGGHMPENSEFVKSLLSNNEILYVNQFGQKPKQFSRQNEQIIWVAEDSQSSAKFVAVFNLADNEQAISFSPAQFAFGKGANIRDLWQKRNLGKFDSLFTTNVAPHGAQIFKLFA</sequence>
<dbReference type="Pfam" id="PF17801">
    <property type="entry name" value="Melibiase_C"/>
    <property type="match status" value="1"/>
</dbReference>
<dbReference type="CDD" id="cd14792">
    <property type="entry name" value="GH27"/>
    <property type="match status" value="1"/>
</dbReference>
<keyword evidence="8" id="KW-1185">Reference proteome</keyword>
<dbReference type="Gene3D" id="3.20.20.70">
    <property type="entry name" value="Aldolase class I"/>
    <property type="match status" value="1"/>
</dbReference>
<comment type="similarity">
    <text evidence="1 5">Belongs to the glycosyl hydrolase 27 family.</text>
</comment>
<dbReference type="Proteomes" id="UP000037600">
    <property type="component" value="Unassembled WGS sequence"/>
</dbReference>
<evidence type="ECO:0000313" key="8">
    <source>
        <dbReference type="Proteomes" id="UP000037600"/>
    </source>
</evidence>
<feature type="domain" description="Alpha galactosidase C-terminal" evidence="6">
    <location>
        <begin position="376"/>
        <end position="450"/>
    </location>
</feature>
<evidence type="ECO:0000256" key="5">
    <source>
        <dbReference type="RuleBase" id="RU361168"/>
    </source>
</evidence>
<keyword evidence="2" id="KW-0732">Signal</keyword>
<evidence type="ECO:0000256" key="2">
    <source>
        <dbReference type="ARBA" id="ARBA00022729"/>
    </source>
</evidence>
<dbReference type="InterPro" id="IPR041233">
    <property type="entry name" value="Melibiase_C"/>
</dbReference>
<keyword evidence="3 5" id="KW-0378">Hydrolase</keyword>
<dbReference type="InterPro" id="IPR017853">
    <property type="entry name" value="GH"/>
</dbReference>
<dbReference type="PANTHER" id="PTHR11452">
    <property type="entry name" value="ALPHA-GALACTOSIDASE/ALPHA-N-ACETYLGALACTOSAMINIDASE"/>
    <property type="match status" value="1"/>
</dbReference>
<keyword evidence="5" id="KW-1015">Disulfide bond</keyword>
<dbReference type="GO" id="GO:0005975">
    <property type="term" value="P:carbohydrate metabolic process"/>
    <property type="evidence" value="ECO:0007669"/>
    <property type="project" value="InterPro"/>
</dbReference>
<evidence type="ECO:0000256" key="3">
    <source>
        <dbReference type="ARBA" id="ARBA00022801"/>
    </source>
</evidence>
<organism evidence="7 8">
    <name type="scientific">Catenovulum maritimum</name>
    <dbReference type="NCBI Taxonomy" id="1513271"/>
    <lineage>
        <taxon>Bacteria</taxon>
        <taxon>Pseudomonadati</taxon>
        <taxon>Pseudomonadota</taxon>
        <taxon>Gammaproteobacteria</taxon>
        <taxon>Alteromonadales</taxon>
        <taxon>Alteromonadaceae</taxon>
        <taxon>Catenovulum</taxon>
    </lineage>
</organism>
<dbReference type="PATRIC" id="fig|1513271.3.peg.2825"/>
<comment type="catalytic activity">
    <reaction evidence="5">
        <text>Hydrolysis of terminal, non-reducing alpha-D-galactose residues in alpha-D-galactosides, including galactose oligosaccharides, galactomannans and galactolipids.</text>
        <dbReference type="EC" id="3.2.1.22"/>
    </reaction>
</comment>
<name>A0A0J8GP33_9ALTE</name>
<comment type="caution">
    <text evidence="7">The sequence shown here is derived from an EMBL/GenBank/DDBJ whole genome shotgun (WGS) entry which is preliminary data.</text>
</comment>
<evidence type="ECO:0000256" key="4">
    <source>
        <dbReference type="ARBA" id="ARBA00023295"/>
    </source>
</evidence>
<dbReference type="SUPFAM" id="SSF51011">
    <property type="entry name" value="Glycosyl hydrolase domain"/>
    <property type="match status" value="1"/>
</dbReference>
<dbReference type="InterPro" id="IPR002241">
    <property type="entry name" value="Glyco_hydro_27"/>
</dbReference>
<evidence type="ECO:0000313" key="7">
    <source>
        <dbReference type="EMBL" id="KMT64575.1"/>
    </source>
</evidence>
<evidence type="ECO:0000259" key="6">
    <source>
        <dbReference type="Pfam" id="PF17801"/>
    </source>
</evidence>
<dbReference type="GO" id="GO:0004557">
    <property type="term" value="F:alpha-galactosidase activity"/>
    <property type="evidence" value="ECO:0007669"/>
    <property type="project" value="UniProtKB-EC"/>
</dbReference>
<dbReference type="AlphaFoldDB" id="A0A0J8GP33"/>
<dbReference type="InterPro" id="IPR013780">
    <property type="entry name" value="Glyco_hydro_b"/>
</dbReference>
<accession>A0A0J8GP33</accession>
<dbReference type="STRING" id="1513271.XM47_13770"/>
<gene>
    <name evidence="7" type="ORF">XM47_13770</name>
</gene>
<reference evidence="7 8" key="1">
    <citation type="submission" date="2015-04" db="EMBL/GenBank/DDBJ databases">
        <title>Draft Genome Sequence of the Novel Agar-Digesting Marine Bacterium Q1.</title>
        <authorList>
            <person name="Li Y."/>
            <person name="Li D."/>
            <person name="Chen G."/>
            <person name="Du Z."/>
        </authorList>
    </citation>
    <scope>NUCLEOTIDE SEQUENCE [LARGE SCALE GENOMIC DNA]</scope>
    <source>
        <strain evidence="7 8">Q1</strain>
    </source>
</reference>
<keyword evidence="4 5" id="KW-0326">Glycosidase</keyword>
<dbReference type="PRINTS" id="PR00740">
    <property type="entry name" value="GLHYDRLASE27"/>
</dbReference>
<protein>
    <recommendedName>
        <fullName evidence="5">Alpha-galactosidase</fullName>
        <ecNumber evidence="5">3.2.1.22</ecNumber>
    </recommendedName>
    <alternativeName>
        <fullName evidence="5">Melibiase</fullName>
    </alternativeName>
</protein>
<dbReference type="Gene3D" id="2.60.40.1180">
    <property type="entry name" value="Golgi alpha-mannosidase II"/>
    <property type="match status" value="1"/>
</dbReference>
<proteinExistence type="inferred from homology"/>
<dbReference type="EC" id="3.2.1.22" evidence="5"/>
<dbReference type="EMBL" id="LAZL01000023">
    <property type="protein sequence ID" value="KMT64575.1"/>
    <property type="molecule type" value="Genomic_DNA"/>
</dbReference>
<dbReference type="Pfam" id="PF16499">
    <property type="entry name" value="Melibiase_2"/>
    <property type="match status" value="1"/>
</dbReference>